<gene>
    <name evidence="2" type="ORF">DGYR_LOCUS2795</name>
</gene>
<keyword evidence="1" id="KW-1133">Transmembrane helix</keyword>
<reference evidence="2 3" key="1">
    <citation type="submission" date="2020-08" db="EMBL/GenBank/DDBJ databases">
        <authorList>
            <person name="Hejnol A."/>
        </authorList>
    </citation>
    <scope>NUCLEOTIDE SEQUENCE [LARGE SCALE GENOMIC DNA]</scope>
</reference>
<dbReference type="Pfam" id="PF15110">
    <property type="entry name" value="TMEM141"/>
    <property type="match status" value="1"/>
</dbReference>
<evidence type="ECO:0000256" key="1">
    <source>
        <dbReference type="SAM" id="Phobius"/>
    </source>
</evidence>
<organism evidence="2 3">
    <name type="scientific">Dimorphilus gyrociliatus</name>
    <dbReference type="NCBI Taxonomy" id="2664684"/>
    <lineage>
        <taxon>Eukaryota</taxon>
        <taxon>Metazoa</taxon>
        <taxon>Spiralia</taxon>
        <taxon>Lophotrochozoa</taxon>
        <taxon>Annelida</taxon>
        <taxon>Polychaeta</taxon>
        <taxon>Polychaeta incertae sedis</taxon>
        <taxon>Dinophilidae</taxon>
        <taxon>Dimorphilus</taxon>
    </lineage>
</organism>
<dbReference type="AlphaFoldDB" id="A0A7I8VC03"/>
<sequence length="97" mass="10754">MGHIQSQYAETATKKFPHYETYAKCQSAAFVSGMISLVCGVSGIYVAQEIFRKFQPMPTKAILFAPVLGGSALGYIVTKRKTKACQNMWIALEEKNE</sequence>
<dbReference type="PANTHER" id="PTHR47229">
    <property type="entry name" value="TRANSMEMBRANE PROTEIN 141"/>
    <property type="match status" value="1"/>
</dbReference>
<name>A0A7I8VC03_9ANNE</name>
<evidence type="ECO:0000313" key="2">
    <source>
        <dbReference type="EMBL" id="CAD5113876.1"/>
    </source>
</evidence>
<dbReference type="InterPro" id="IPR038259">
    <property type="entry name" value="Tmem141_sf"/>
</dbReference>
<feature type="transmembrane region" description="Helical" evidence="1">
    <location>
        <begin position="28"/>
        <end position="47"/>
    </location>
</feature>
<keyword evidence="3" id="KW-1185">Reference proteome</keyword>
<comment type="caution">
    <text evidence="2">The sequence shown here is derived from an EMBL/GenBank/DDBJ whole genome shotgun (WGS) entry which is preliminary data.</text>
</comment>
<accession>A0A7I8VC03</accession>
<dbReference type="Gene3D" id="1.10.3350.20">
    <property type="entry name" value="Tmem141 protein family"/>
    <property type="match status" value="1"/>
</dbReference>
<keyword evidence="1" id="KW-0472">Membrane</keyword>
<keyword evidence="1" id="KW-0812">Transmembrane</keyword>
<proteinExistence type="predicted"/>
<protein>
    <submittedName>
        <fullName evidence="2">Uncharacterized protein</fullName>
    </submittedName>
</protein>
<dbReference type="OrthoDB" id="10056589at2759"/>
<dbReference type="InterPro" id="IPR026788">
    <property type="entry name" value="Tmem141"/>
</dbReference>
<dbReference type="EMBL" id="CAJFCJ010000004">
    <property type="protein sequence ID" value="CAD5113876.1"/>
    <property type="molecule type" value="Genomic_DNA"/>
</dbReference>
<dbReference type="Proteomes" id="UP000549394">
    <property type="component" value="Unassembled WGS sequence"/>
</dbReference>
<evidence type="ECO:0000313" key="3">
    <source>
        <dbReference type="Proteomes" id="UP000549394"/>
    </source>
</evidence>
<dbReference type="PANTHER" id="PTHR47229:SF1">
    <property type="entry name" value="TRANSMEMBRANE PROTEIN 141"/>
    <property type="match status" value="1"/>
</dbReference>
<feature type="transmembrane region" description="Helical" evidence="1">
    <location>
        <begin position="59"/>
        <end position="78"/>
    </location>
</feature>